<evidence type="ECO:0000313" key="4">
    <source>
        <dbReference type="Proteomes" id="UP000031737"/>
    </source>
</evidence>
<feature type="compositionally biased region" description="Basic and acidic residues" evidence="1">
    <location>
        <begin position="463"/>
        <end position="486"/>
    </location>
</feature>
<dbReference type="Gene3D" id="2.170.270.10">
    <property type="entry name" value="SET domain"/>
    <property type="match status" value="1"/>
</dbReference>
<evidence type="ECO:0000256" key="1">
    <source>
        <dbReference type="SAM" id="MobiDB-lite"/>
    </source>
</evidence>
<organism evidence="3 4">
    <name type="scientific">Trypanosoma rangeli SC58</name>
    <dbReference type="NCBI Taxonomy" id="429131"/>
    <lineage>
        <taxon>Eukaryota</taxon>
        <taxon>Discoba</taxon>
        <taxon>Euglenozoa</taxon>
        <taxon>Kinetoplastea</taxon>
        <taxon>Metakinetoplastina</taxon>
        <taxon>Trypanosomatida</taxon>
        <taxon>Trypanosomatidae</taxon>
        <taxon>Trypanosoma</taxon>
        <taxon>Herpetosoma</taxon>
    </lineage>
</organism>
<dbReference type="Proteomes" id="UP000031737">
    <property type="component" value="Unassembled WGS sequence"/>
</dbReference>
<feature type="compositionally biased region" description="Low complexity" evidence="1">
    <location>
        <begin position="372"/>
        <end position="383"/>
    </location>
</feature>
<evidence type="ECO:0000313" key="3">
    <source>
        <dbReference type="EMBL" id="ESL06052.1"/>
    </source>
</evidence>
<protein>
    <recommendedName>
        <fullName evidence="2">SET domain-containing protein</fullName>
    </recommendedName>
</protein>
<evidence type="ECO:0000259" key="2">
    <source>
        <dbReference type="PROSITE" id="PS50280"/>
    </source>
</evidence>
<dbReference type="OrthoDB" id="5792673at2759"/>
<feature type="region of interest" description="Disordered" evidence="1">
    <location>
        <begin position="348"/>
        <end position="404"/>
    </location>
</feature>
<feature type="region of interest" description="Disordered" evidence="1">
    <location>
        <begin position="460"/>
        <end position="503"/>
    </location>
</feature>
<comment type="caution">
    <text evidence="3">The sequence shown here is derived from an EMBL/GenBank/DDBJ whole genome shotgun (WGS) entry which is preliminary data.</text>
</comment>
<dbReference type="VEuPathDB" id="TriTrypDB:TRSC58_06280"/>
<accession>A0A061IYE6</accession>
<name>A0A061IYE6_TRYRA</name>
<dbReference type="InterPro" id="IPR001214">
    <property type="entry name" value="SET_dom"/>
</dbReference>
<keyword evidence="4" id="KW-1185">Reference proteome</keyword>
<dbReference type="InterPro" id="IPR046341">
    <property type="entry name" value="SET_dom_sf"/>
</dbReference>
<dbReference type="SUPFAM" id="SSF82199">
    <property type="entry name" value="SET domain"/>
    <property type="match status" value="1"/>
</dbReference>
<reference evidence="3 4" key="1">
    <citation type="submission" date="2013-07" db="EMBL/GenBank/DDBJ databases">
        <authorList>
            <person name="Stoco P.H."/>
            <person name="Wagner G."/>
            <person name="Gerber A."/>
            <person name="Zaha A."/>
            <person name="Thompson C."/>
            <person name="Bartholomeu D.C."/>
            <person name="Luckemeyer D.D."/>
            <person name="Bahia D."/>
            <person name="Loreto E."/>
            <person name="Prestes E.B."/>
            <person name="Lima F.M."/>
            <person name="Rodrigues-Luiz G."/>
            <person name="Vallejo G.A."/>
            <person name="Filho J.F."/>
            <person name="Monteiro K.M."/>
            <person name="Tyler K.M."/>
            <person name="de Almeida L.G."/>
            <person name="Ortiz M.F."/>
            <person name="Siervo M.A."/>
            <person name="de Moraes M.H."/>
            <person name="Cunha O.L."/>
            <person name="Mendonca-Neto R."/>
            <person name="Silva R."/>
            <person name="Teixeira S.M."/>
            <person name="Murta S.M."/>
            <person name="Sincero T.C."/>
            <person name="Mendes T.A."/>
            <person name="Urmenyi T.P."/>
            <person name="Silva V.G."/>
            <person name="da Rocha W.D."/>
            <person name="Andersson B."/>
            <person name="Romanha A.J."/>
            <person name="Steindel M."/>
            <person name="de Vasconcelos A.T."/>
            <person name="Grisard E.C."/>
        </authorList>
    </citation>
    <scope>NUCLEOTIDE SEQUENCE [LARGE SCALE GENOMIC DNA]</scope>
    <source>
        <strain evidence="3 4">SC58</strain>
    </source>
</reference>
<sequence>MESSQSLRCAPMRRSLKFHASDGARHFIAFDPSISKHDRMVLYMELFAFMQYFTDPKTLPNFVPARYVPDQYVELRVLTDPRHPAYGQLGLFAKSTIPANTVVTSYSGYIEISSTSCSSRTYTMGFGSLSDDYALDAEFAGNYGRFANDPRGVLGMAANLTAESRFTPRGEAYTALVSRRVINKGEEILMSYGKAHSLTPSPWVGLNGELLTRHRAGGIVPFPQLVSKGTGGLHSRLERAPTSMNVTAVDAFEDRNDVLQVQNKGVSELGGVSDVNFTVEDEQTEMVLLWECPQCGMWSIGNPTPVRISHCLFCHSPRHQRARMVAVCCTSSLARENVLASVMRGVASTPSSPLGELPPSASFQTALEDGDSTSGSQLTSSSSEKCGARHNSKSNGAGASSGDAMQSTLAVPFSSEPVRWPLNVPFLPWQVWDAAIPLSAINKHARFETHENIFLYAVTTTTEEEHHSTGEGRRGRDEDEAHEQHQQECQSRGGGRRPRVRRRKEELWQKEAQLPNGAQQQQDPDAVAVSTSKTKCCGETKSADGSNATDYLFYVGSASSYDENLPSDCNDNSEDAAALLALQSLLKSVLRRVFSGQSYHTGEVVASVGGMILPTGDRRQRPDDSVLEIPLKYFLPARVRRQLRGTPTRSKRPRYTEMDDDEALALSDLLERLEGLSLVVTNELMFCPCLVLRDEWEANENHRSTDDVGNSGDDLQRRHPLIERCNVSFILTMDSLGCPYVAAVAVRDINTFEPLLACIGC</sequence>
<feature type="compositionally biased region" description="Low complexity" evidence="1">
    <location>
        <begin position="394"/>
        <end position="404"/>
    </location>
</feature>
<dbReference type="Pfam" id="PF00856">
    <property type="entry name" value="SET"/>
    <property type="match status" value="1"/>
</dbReference>
<dbReference type="PROSITE" id="PS50280">
    <property type="entry name" value="SET"/>
    <property type="match status" value="1"/>
</dbReference>
<dbReference type="EMBL" id="AUPL01006280">
    <property type="protein sequence ID" value="ESL06052.1"/>
    <property type="molecule type" value="Genomic_DNA"/>
</dbReference>
<dbReference type="AlphaFoldDB" id="A0A061IYE6"/>
<proteinExistence type="predicted"/>
<gene>
    <name evidence="3" type="ORF">TRSC58_06280</name>
</gene>
<feature type="domain" description="SET" evidence="2">
    <location>
        <begin position="73"/>
        <end position="193"/>
    </location>
</feature>